<accession>A0A917RDQ6</accession>
<sequence>MRAALRLLFATAALFVLVLTLRSHDGPSGVTAAPAAETLAEAAPGPAPADSSDHDGCPKPWEDPCASGWAKPHLPPSRHGGHPSQRTKPATEAAFRAAAPAAGVSALRRTRPARPRLPVFRC</sequence>
<dbReference type="Proteomes" id="UP000645217">
    <property type="component" value="Unassembled WGS sequence"/>
</dbReference>
<evidence type="ECO:0000313" key="3">
    <source>
        <dbReference type="EMBL" id="GGL02596.1"/>
    </source>
</evidence>
<evidence type="ECO:0000256" key="2">
    <source>
        <dbReference type="SAM" id="SignalP"/>
    </source>
</evidence>
<gene>
    <name evidence="3" type="ORF">GCM10007964_50820</name>
</gene>
<evidence type="ECO:0000313" key="4">
    <source>
        <dbReference type="Proteomes" id="UP000645217"/>
    </source>
</evidence>
<reference evidence="3" key="1">
    <citation type="journal article" date="2014" name="Int. J. Syst. Evol. Microbiol.">
        <title>Complete genome sequence of Corynebacterium casei LMG S-19264T (=DSM 44701T), isolated from a smear-ripened cheese.</title>
        <authorList>
            <consortium name="US DOE Joint Genome Institute (JGI-PGF)"/>
            <person name="Walter F."/>
            <person name="Albersmeier A."/>
            <person name="Kalinowski J."/>
            <person name="Ruckert C."/>
        </authorList>
    </citation>
    <scope>NUCLEOTIDE SEQUENCE</scope>
    <source>
        <strain evidence="3">JCM 13064</strain>
    </source>
</reference>
<keyword evidence="2" id="KW-0732">Signal</keyword>
<feature type="compositionally biased region" description="Basic and acidic residues" evidence="1">
    <location>
        <begin position="51"/>
        <end position="62"/>
    </location>
</feature>
<feature type="signal peptide" evidence="2">
    <location>
        <begin position="1"/>
        <end position="25"/>
    </location>
</feature>
<comment type="caution">
    <text evidence="3">The sequence shown here is derived from an EMBL/GenBank/DDBJ whole genome shotgun (WGS) entry which is preliminary data.</text>
</comment>
<feature type="compositionally biased region" description="Low complexity" evidence="1">
    <location>
        <begin position="90"/>
        <end position="107"/>
    </location>
</feature>
<evidence type="ECO:0000256" key="1">
    <source>
        <dbReference type="SAM" id="MobiDB-lite"/>
    </source>
</evidence>
<feature type="region of interest" description="Disordered" evidence="1">
    <location>
        <begin position="26"/>
        <end position="110"/>
    </location>
</feature>
<keyword evidence="4" id="KW-1185">Reference proteome</keyword>
<feature type="compositionally biased region" description="Low complexity" evidence="1">
    <location>
        <begin position="31"/>
        <end position="44"/>
    </location>
</feature>
<dbReference type="AlphaFoldDB" id="A0A917RDQ6"/>
<reference evidence="3" key="2">
    <citation type="submission" date="2020-09" db="EMBL/GenBank/DDBJ databases">
        <authorList>
            <person name="Sun Q."/>
            <person name="Ohkuma M."/>
        </authorList>
    </citation>
    <scope>NUCLEOTIDE SEQUENCE</scope>
    <source>
        <strain evidence="3">JCM 13064</strain>
    </source>
</reference>
<evidence type="ECO:0008006" key="5">
    <source>
        <dbReference type="Google" id="ProtNLM"/>
    </source>
</evidence>
<protein>
    <recommendedName>
        <fullName evidence="5">Secreted protein</fullName>
    </recommendedName>
</protein>
<name>A0A917RDQ6_9ACTN</name>
<dbReference type="EMBL" id="BMNT01000030">
    <property type="protein sequence ID" value="GGL02596.1"/>
    <property type="molecule type" value="Genomic_DNA"/>
</dbReference>
<proteinExistence type="predicted"/>
<organism evidence="3 4">
    <name type="scientific">Sphaerisporangium melleum</name>
    <dbReference type="NCBI Taxonomy" id="321316"/>
    <lineage>
        <taxon>Bacteria</taxon>
        <taxon>Bacillati</taxon>
        <taxon>Actinomycetota</taxon>
        <taxon>Actinomycetes</taxon>
        <taxon>Streptosporangiales</taxon>
        <taxon>Streptosporangiaceae</taxon>
        <taxon>Sphaerisporangium</taxon>
    </lineage>
</organism>
<feature type="chain" id="PRO_5038951183" description="Secreted protein" evidence="2">
    <location>
        <begin position="26"/>
        <end position="122"/>
    </location>
</feature>